<evidence type="ECO:0000256" key="1">
    <source>
        <dbReference type="SAM" id="MobiDB-lite"/>
    </source>
</evidence>
<protein>
    <submittedName>
        <fullName evidence="3 4">Uncharacterized protein</fullName>
    </submittedName>
</protein>
<dbReference type="PANTHER" id="PTHR24637">
    <property type="entry name" value="COLLAGEN"/>
    <property type="match status" value="1"/>
</dbReference>
<evidence type="ECO:0000256" key="2">
    <source>
        <dbReference type="SAM" id="SignalP"/>
    </source>
</evidence>
<feature type="compositionally biased region" description="Pro residues" evidence="1">
    <location>
        <begin position="134"/>
        <end position="155"/>
    </location>
</feature>
<organism evidence="3">
    <name type="scientific">Guillardia theta (strain CCMP2712)</name>
    <name type="common">Cryptophyte</name>
    <dbReference type="NCBI Taxonomy" id="905079"/>
    <lineage>
        <taxon>Eukaryota</taxon>
        <taxon>Cryptophyceae</taxon>
        <taxon>Pyrenomonadales</taxon>
        <taxon>Geminigeraceae</taxon>
        <taxon>Guillardia</taxon>
    </lineage>
</organism>
<dbReference type="EMBL" id="JH992997">
    <property type="protein sequence ID" value="EKX45799.1"/>
    <property type="molecule type" value="Genomic_DNA"/>
</dbReference>
<dbReference type="RefSeq" id="XP_005832779.1">
    <property type="nucleotide sequence ID" value="XM_005832722.1"/>
</dbReference>
<dbReference type="HOGENOM" id="CLU_1006277_0_0_1"/>
<dbReference type="PaxDb" id="55529-EKX45799"/>
<dbReference type="Proteomes" id="UP000011087">
    <property type="component" value="Unassembled WGS sequence"/>
</dbReference>
<proteinExistence type="predicted"/>
<reference evidence="3 5" key="1">
    <citation type="journal article" date="2012" name="Nature">
        <title>Algal genomes reveal evolutionary mosaicism and the fate of nucleomorphs.</title>
        <authorList>
            <consortium name="DOE Joint Genome Institute"/>
            <person name="Curtis B.A."/>
            <person name="Tanifuji G."/>
            <person name="Burki F."/>
            <person name="Gruber A."/>
            <person name="Irimia M."/>
            <person name="Maruyama S."/>
            <person name="Arias M.C."/>
            <person name="Ball S.G."/>
            <person name="Gile G.H."/>
            <person name="Hirakawa Y."/>
            <person name="Hopkins J.F."/>
            <person name="Kuo A."/>
            <person name="Rensing S.A."/>
            <person name="Schmutz J."/>
            <person name="Symeonidi A."/>
            <person name="Elias M."/>
            <person name="Eveleigh R.J."/>
            <person name="Herman E.K."/>
            <person name="Klute M.J."/>
            <person name="Nakayama T."/>
            <person name="Obornik M."/>
            <person name="Reyes-Prieto A."/>
            <person name="Armbrust E.V."/>
            <person name="Aves S.J."/>
            <person name="Beiko R.G."/>
            <person name="Coutinho P."/>
            <person name="Dacks J.B."/>
            <person name="Durnford D.G."/>
            <person name="Fast N.M."/>
            <person name="Green B.R."/>
            <person name="Grisdale C.J."/>
            <person name="Hempel F."/>
            <person name="Henrissat B."/>
            <person name="Hoppner M.P."/>
            <person name="Ishida K."/>
            <person name="Kim E."/>
            <person name="Koreny L."/>
            <person name="Kroth P.G."/>
            <person name="Liu Y."/>
            <person name="Malik S.B."/>
            <person name="Maier U.G."/>
            <person name="McRose D."/>
            <person name="Mock T."/>
            <person name="Neilson J.A."/>
            <person name="Onodera N.T."/>
            <person name="Poole A.M."/>
            <person name="Pritham E.J."/>
            <person name="Richards T.A."/>
            <person name="Rocap G."/>
            <person name="Roy S.W."/>
            <person name="Sarai C."/>
            <person name="Schaack S."/>
            <person name="Shirato S."/>
            <person name="Slamovits C.H."/>
            <person name="Spencer D.F."/>
            <person name="Suzuki S."/>
            <person name="Worden A.Z."/>
            <person name="Zauner S."/>
            <person name="Barry K."/>
            <person name="Bell C."/>
            <person name="Bharti A.K."/>
            <person name="Crow J.A."/>
            <person name="Grimwood J."/>
            <person name="Kramer R."/>
            <person name="Lindquist E."/>
            <person name="Lucas S."/>
            <person name="Salamov A."/>
            <person name="McFadden G.I."/>
            <person name="Lane C.E."/>
            <person name="Keeling P.J."/>
            <person name="Gray M.W."/>
            <person name="Grigoriev I.V."/>
            <person name="Archibald J.M."/>
        </authorList>
    </citation>
    <scope>NUCLEOTIDE SEQUENCE</scope>
    <source>
        <strain evidence="3 5">CCMP2712</strain>
    </source>
</reference>
<reference evidence="5" key="2">
    <citation type="submission" date="2012-11" db="EMBL/GenBank/DDBJ databases">
        <authorList>
            <person name="Kuo A."/>
            <person name="Curtis B.A."/>
            <person name="Tanifuji G."/>
            <person name="Burki F."/>
            <person name="Gruber A."/>
            <person name="Irimia M."/>
            <person name="Maruyama S."/>
            <person name="Arias M.C."/>
            <person name="Ball S.G."/>
            <person name="Gile G.H."/>
            <person name="Hirakawa Y."/>
            <person name="Hopkins J.F."/>
            <person name="Rensing S.A."/>
            <person name="Schmutz J."/>
            <person name="Symeonidi A."/>
            <person name="Elias M."/>
            <person name="Eveleigh R.J."/>
            <person name="Herman E.K."/>
            <person name="Klute M.J."/>
            <person name="Nakayama T."/>
            <person name="Obornik M."/>
            <person name="Reyes-Prieto A."/>
            <person name="Armbrust E.V."/>
            <person name="Aves S.J."/>
            <person name="Beiko R.G."/>
            <person name="Coutinho P."/>
            <person name="Dacks J.B."/>
            <person name="Durnford D.G."/>
            <person name="Fast N.M."/>
            <person name="Green B.R."/>
            <person name="Grisdale C."/>
            <person name="Hempe F."/>
            <person name="Henrissat B."/>
            <person name="Hoppner M.P."/>
            <person name="Ishida K.-I."/>
            <person name="Kim E."/>
            <person name="Koreny L."/>
            <person name="Kroth P.G."/>
            <person name="Liu Y."/>
            <person name="Malik S.-B."/>
            <person name="Maier U.G."/>
            <person name="McRose D."/>
            <person name="Mock T."/>
            <person name="Neilson J.A."/>
            <person name="Onodera N.T."/>
            <person name="Poole A.M."/>
            <person name="Pritham E.J."/>
            <person name="Richards T.A."/>
            <person name="Rocap G."/>
            <person name="Roy S.W."/>
            <person name="Sarai C."/>
            <person name="Schaack S."/>
            <person name="Shirato S."/>
            <person name="Slamovits C.H."/>
            <person name="Spencer D.F."/>
            <person name="Suzuki S."/>
            <person name="Worden A.Z."/>
            <person name="Zauner S."/>
            <person name="Barry K."/>
            <person name="Bell C."/>
            <person name="Bharti A.K."/>
            <person name="Crow J.A."/>
            <person name="Grimwood J."/>
            <person name="Kramer R."/>
            <person name="Lindquist E."/>
            <person name="Lucas S."/>
            <person name="Salamov A."/>
            <person name="McFadden G.I."/>
            <person name="Lane C.E."/>
            <person name="Keeling P.J."/>
            <person name="Gray M.W."/>
            <person name="Grigoriev I.V."/>
            <person name="Archibald J.M."/>
        </authorList>
    </citation>
    <scope>NUCLEOTIDE SEQUENCE</scope>
    <source>
        <strain evidence="5">CCMP2712</strain>
    </source>
</reference>
<evidence type="ECO:0000313" key="3">
    <source>
        <dbReference type="EMBL" id="EKX45799.1"/>
    </source>
</evidence>
<feature type="region of interest" description="Disordered" evidence="1">
    <location>
        <begin position="129"/>
        <end position="199"/>
    </location>
</feature>
<keyword evidence="5" id="KW-1185">Reference proteome</keyword>
<dbReference type="KEGG" id="gtt:GUITHDRAFT_138660"/>
<dbReference type="AlphaFoldDB" id="L1JCH7"/>
<reference evidence="4" key="3">
    <citation type="submission" date="2015-06" db="UniProtKB">
        <authorList>
            <consortium name="EnsemblProtists"/>
        </authorList>
    </citation>
    <scope>IDENTIFICATION</scope>
</reference>
<evidence type="ECO:0000313" key="4">
    <source>
        <dbReference type="EnsemblProtists" id="EKX45799"/>
    </source>
</evidence>
<dbReference type="EnsemblProtists" id="EKX45799">
    <property type="protein sequence ID" value="EKX45799"/>
    <property type="gene ID" value="GUITHDRAFT_138660"/>
</dbReference>
<sequence>MGGRRRRLVSALPLSLSLLLFACASWISQRDERVTSLGANSAPWYYPARSQSTAGLMPGAEQYYNPDVDPKEAEAAIGSPSQMQDILQRMTRELTTDTMEIANLDHRIAIVRANNKFLADKYQGLLNLQVKRGPPGPQGMPGPGFPGLPGPPGEKGPPGKAGKEGAPGEESGESGPPGPPGEEGAPEAEGEPAEESLSSARGKVLLRLKSKRQALVKEIQAAGRYRDQMNDIQSYNIIHPTSFRRNEANKRVIESKAPPPYWTKEGIEMVPVFVPDK</sequence>
<feature type="signal peptide" evidence="2">
    <location>
        <begin position="1"/>
        <end position="24"/>
    </location>
</feature>
<accession>L1JCH7</accession>
<dbReference type="PROSITE" id="PS51257">
    <property type="entry name" value="PROKAR_LIPOPROTEIN"/>
    <property type="match status" value="1"/>
</dbReference>
<feature type="chain" id="PRO_5008771140" evidence="2">
    <location>
        <begin position="25"/>
        <end position="277"/>
    </location>
</feature>
<dbReference type="PANTHER" id="PTHR24637:SF403">
    <property type="entry name" value="COLLAGEN-RELATED"/>
    <property type="match status" value="1"/>
</dbReference>
<evidence type="ECO:0000313" key="5">
    <source>
        <dbReference type="Proteomes" id="UP000011087"/>
    </source>
</evidence>
<name>L1JCH7_GUITC</name>
<keyword evidence="2" id="KW-0732">Signal</keyword>
<gene>
    <name evidence="3" type="ORF">GUITHDRAFT_138660</name>
</gene>
<dbReference type="GeneID" id="17302600"/>
<feature type="compositionally biased region" description="Acidic residues" evidence="1">
    <location>
        <begin position="184"/>
        <end position="194"/>
    </location>
</feature>